<evidence type="ECO:0000259" key="2">
    <source>
        <dbReference type="Pfam" id="PF00327"/>
    </source>
</evidence>
<dbReference type="EMBL" id="BQMJ01000015">
    <property type="protein sequence ID" value="GJQ10440.1"/>
    <property type="molecule type" value="Genomic_DNA"/>
</dbReference>
<feature type="domain" description="Large ribosomal subunit protein uL30-like ferredoxin-like fold" evidence="2">
    <location>
        <begin position="15"/>
        <end position="62"/>
    </location>
</feature>
<proteinExistence type="inferred from homology"/>
<evidence type="ECO:0000313" key="4">
    <source>
        <dbReference type="Proteomes" id="UP001061958"/>
    </source>
</evidence>
<organism evidence="3 4">
    <name type="scientific">Galdieria partita</name>
    <dbReference type="NCBI Taxonomy" id="83374"/>
    <lineage>
        <taxon>Eukaryota</taxon>
        <taxon>Rhodophyta</taxon>
        <taxon>Bangiophyceae</taxon>
        <taxon>Galdieriales</taxon>
        <taxon>Galdieriaceae</taxon>
        <taxon>Galdieria</taxon>
    </lineage>
</organism>
<keyword evidence="4" id="KW-1185">Reference proteome</keyword>
<protein>
    <recommendedName>
        <fullName evidence="2">Large ribosomal subunit protein uL30-like ferredoxin-like fold domain-containing protein</fullName>
    </recommendedName>
</protein>
<accession>A0A9C7PU42</accession>
<dbReference type="Proteomes" id="UP001061958">
    <property type="component" value="Unassembled WGS sequence"/>
</dbReference>
<comment type="caution">
    <text evidence="3">The sequence shown here is derived from an EMBL/GenBank/DDBJ whole genome shotgun (WGS) entry which is preliminary data.</text>
</comment>
<evidence type="ECO:0000256" key="1">
    <source>
        <dbReference type="ARBA" id="ARBA00007594"/>
    </source>
</evidence>
<reference evidence="3" key="1">
    <citation type="journal article" date="2022" name="Proc. Natl. Acad. Sci. U.S.A.">
        <title>Life cycle and functional genomics of the unicellular red alga Galdieria for elucidating algal and plant evolution and industrial use.</title>
        <authorList>
            <person name="Hirooka S."/>
            <person name="Itabashi T."/>
            <person name="Ichinose T.M."/>
            <person name="Onuma R."/>
            <person name="Fujiwara T."/>
            <person name="Yamashita S."/>
            <person name="Jong L.W."/>
            <person name="Tomita R."/>
            <person name="Iwane A.H."/>
            <person name="Miyagishima S.Y."/>
        </authorList>
    </citation>
    <scope>NUCLEOTIDE SEQUENCE</scope>
    <source>
        <strain evidence="3">NBRC 102759</strain>
    </source>
</reference>
<dbReference type="CDD" id="cd00355">
    <property type="entry name" value="Ribosomal_L30_like"/>
    <property type="match status" value="1"/>
</dbReference>
<dbReference type="SUPFAM" id="SSF55129">
    <property type="entry name" value="Ribosomal protein L30p/L7e"/>
    <property type="match status" value="1"/>
</dbReference>
<comment type="similarity">
    <text evidence="1">Belongs to the universal ribosomal protein uL30 family.</text>
</comment>
<evidence type="ECO:0000313" key="3">
    <source>
        <dbReference type="EMBL" id="GJQ10440.1"/>
    </source>
</evidence>
<dbReference type="InterPro" id="IPR016082">
    <property type="entry name" value="Ribosomal_uL30_ferredoxin-like"/>
</dbReference>
<dbReference type="OrthoDB" id="6778at2759"/>
<dbReference type="Gene3D" id="3.30.1390.20">
    <property type="entry name" value="Ribosomal protein L30, ferredoxin-like fold domain"/>
    <property type="match status" value="1"/>
</dbReference>
<dbReference type="AlphaFoldDB" id="A0A9C7PU42"/>
<sequence>MVNNALLNGLSDTRLIVTLRRSFIRKHRIKKETLEKLGITKIHKAEVVPDNVKVWKDLKKVVGLVEIERVAATEAEKIIKERPRLPRPSYQKPKFVPYFQNTFLENSSSKVENL</sequence>
<reference evidence="3" key="2">
    <citation type="submission" date="2022-01" db="EMBL/GenBank/DDBJ databases">
        <authorList>
            <person name="Hirooka S."/>
            <person name="Miyagishima S.Y."/>
        </authorList>
    </citation>
    <scope>NUCLEOTIDE SEQUENCE</scope>
    <source>
        <strain evidence="3">NBRC 102759</strain>
    </source>
</reference>
<dbReference type="Pfam" id="PF00327">
    <property type="entry name" value="Ribosomal_L30"/>
    <property type="match status" value="1"/>
</dbReference>
<gene>
    <name evidence="3" type="ORF">GpartN1_g2231.t1</name>
</gene>
<dbReference type="InterPro" id="IPR036919">
    <property type="entry name" value="Ribo_uL30_ferredoxin-like_sf"/>
</dbReference>
<name>A0A9C7PU42_9RHOD</name>